<evidence type="ECO:0000259" key="2">
    <source>
        <dbReference type="PROSITE" id="PS50191"/>
    </source>
</evidence>
<feature type="region of interest" description="Disordered" evidence="1">
    <location>
        <begin position="285"/>
        <end position="319"/>
    </location>
</feature>
<dbReference type="InterPro" id="IPR001251">
    <property type="entry name" value="CRAL-TRIO_dom"/>
</dbReference>
<evidence type="ECO:0000256" key="1">
    <source>
        <dbReference type="SAM" id="MobiDB-lite"/>
    </source>
</evidence>
<comment type="caution">
    <text evidence="3">The sequence shown here is derived from an EMBL/GenBank/DDBJ whole genome shotgun (WGS) entry which is preliminary data.</text>
</comment>
<reference evidence="3" key="1">
    <citation type="journal article" date="2023" name="Nat. Commun.">
        <title>Diploid and tetraploid genomes of Acorus and the evolution of monocots.</title>
        <authorList>
            <person name="Ma L."/>
            <person name="Liu K.W."/>
            <person name="Li Z."/>
            <person name="Hsiao Y.Y."/>
            <person name="Qi Y."/>
            <person name="Fu T."/>
            <person name="Tang G.D."/>
            <person name="Zhang D."/>
            <person name="Sun W.H."/>
            <person name="Liu D.K."/>
            <person name="Li Y."/>
            <person name="Chen G.Z."/>
            <person name="Liu X.D."/>
            <person name="Liao X.Y."/>
            <person name="Jiang Y.T."/>
            <person name="Yu X."/>
            <person name="Hao Y."/>
            <person name="Huang J."/>
            <person name="Zhao X.W."/>
            <person name="Ke S."/>
            <person name="Chen Y.Y."/>
            <person name="Wu W.L."/>
            <person name="Hsu J.L."/>
            <person name="Lin Y.F."/>
            <person name="Huang M.D."/>
            <person name="Li C.Y."/>
            <person name="Huang L."/>
            <person name="Wang Z.W."/>
            <person name="Zhao X."/>
            <person name="Zhong W.Y."/>
            <person name="Peng D.H."/>
            <person name="Ahmad S."/>
            <person name="Lan S."/>
            <person name="Zhang J.S."/>
            <person name="Tsai W.C."/>
            <person name="Van de Peer Y."/>
            <person name="Liu Z.J."/>
        </authorList>
    </citation>
    <scope>NUCLEOTIDE SEQUENCE</scope>
    <source>
        <strain evidence="3">SCP</strain>
    </source>
</reference>
<dbReference type="AlphaFoldDB" id="A0AAV9BX80"/>
<sequence length="319" mass="36453">MFSKKPQASGSEKTLRLEEQKVKIKEVRRLIGPVSDKVPNYCSDACISRYLRARNWNVRKATKMLIETLKWRIEYKPETIHWEEIAHEAETGKIYRAKYLDKHGRTVLVMRPGFKNTNSVRGQIRYLVYCMEKAILNMAPDQEQMVWFIDFQGWNSACVSLKVARETAHVLQDHYPERLGLAILYNPPKIFEAFFAVVKPFLEPKTYKKVKFVYSDDKESQRIMEEHFDMDNLESSLGGHNPDGFDYIEYGERMRQDDAKTVSALGCSADSLSANSVVQGSDTLISESGLELSDESSSDGDTDELSATVEAEEVPNLKA</sequence>
<name>A0AAV9BX80_ACOGR</name>
<dbReference type="PANTHER" id="PTHR45824:SF18">
    <property type="entry name" value="OS01G0264700 PROTEIN"/>
    <property type="match status" value="1"/>
</dbReference>
<keyword evidence="4" id="KW-1185">Reference proteome</keyword>
<dbReference type="PANTHER" id="PTHR45824">
    <property type="entry name" value="GH16843P"/>
    <property type="match status" value="1"/>
</dbReference>
<dbReference type="PROSITE" id="PS50191">
    <property type="entry name" value="CRAL_TRIO"/>
    <property type="match status" value="1"/>
</dbReference>
<feature type="compositionally biased region" description="Acidic residues" evidence="1">
    <location>
        <begin position="292"/>
        <end position="304"/>
    </location>
</feature>
<dbReference type="FunFam" id="3.40.525.10:FF:000008">
    <property type="entry name" value="Phosphatidylinositol transfer protein 3"/>
    <property type="match status" value="1"/>
</dbReference>
<dbReference type="InterPro" id="IPR036273">
    <property type="entry name" value="CRAL/TRIO_N_dom_sf"/>
</dbReference>
<organism evidence="3 4">
    <name type="scientific">Acorus gramineus</name>
    <name type="common">Dwarf sweet flag</name>
    <dbReference type="NCBI Taxonomy" id="55184"/>
    <lineage>
        <taxon>Eukaryota</taxon>
        <taxon>Viridiplantae</taxon>
        <taxon>Streptophyta</taxon>
        <taxon>Embryophyta</taxon>
        <taxon>Tracheophyta</taxon>
        <taxon>Spermatophyta</taxon>
        <taxon>Magnoliopsida</taxon>
        <taxon>Liliopsida</taxon>
        <taxon>Acoraceae</taxon>
        <taxon>Acorus</taxon>
    </lineage>
</organism>
<dbReference type="InterPro" id="IPR011074">
    <property type="entry name" value="CRAL/TRIO_N_dom"/>
</dbReference>
<dbReference type="InterPro" id="IPR052578">
    <property type="entry name" value="PI_Transfer_CRAL-TRIO"/>
</dbReference>
<protein>
    <recommendedName>
        <fullName evidence="2">CRAL-TRIO domain-containing protein</fullName>
    </recommendedName>
</protein>
<reference evidence="3" key="2">
    <citation type="submission" date="2023-06" db="EMBL/GenBank/DDBJ databases">
        <authorList>
            <person name="Ma L."/>
            <person name="Liu K.-W."/>
            <person name="Li Z."/>
            <person name="Hsiao Y.-Y."/>
            <person name="Qi Y."/>
            <person name="Fu T."/>
            <person name="Tang G."/>
            <person name="Zhang D."/>
            <person name="Sun W.-H."/>
            <person name="Liu D.-K."/>
            <person name="Li Y."/>
            <person name="Chen G.-Z."/>
            <person name="Liu X.-D."/>
            <person name="Liao X.-Y."/>
            <person name="Jiang Y.-T."/>
            <person name="Yu X."/>
            <person name="Hao Y."/>
            <person name="Huang J."/>
            <person name="Zhao X.-W."/>
            <person name="Ke S."/>
            <person name="Chen Y.-Y."/>
            <person name="Wu W.-L."/>
            <person name="Hsu J.-L."/>
            <person name="Lin Y.-F."/>
            <person name="Huang M.-D."/>
            <person name="Li C.-Y."/>
            <person name="Huang L."/>
            <person name="Wang Z.-W."/>
            <person name="Zhao X."/>
            <person name="Zhong W.-Y."/>
            <person name="Peng D.-H."/>
            <person name="Ahmad S."/>
            <person name="Lan S."/>
            <person name="Zhang J.-S."/>
            <person name="Tsai W.-C."/>
            <person name="Van De Peer Y."/>
            <person name="Liu Z.-J."/>
        </authorList>
    </citation>
    <scope>NUCLEOTIDE SEQUENCE</scope>
    <source>
        <strain evidence="3">SCP</strain>
        <tissue evidence="3">Leaves</tissue>
    </source>
</reference>
<gene>
    <name evidence="3" type="ORF">QJS04_geneDACA015120</name>
</gene>
<dbReference type="SMART" id="SM01100">
    <property type="entry name" value="CRAL_TRIO_N"/>
    <property type="match status" value="1"/>
</dbReference>
<dbReference type="Proteomes" id="UP001179952">
    <property type="component" value="Unassembled WGS sequence"/>
</dbReference>
<dbReference type="EMBL" id="JAUJYN010000001">
    <property type="protein sequence ID" value="KAK1280982.1"/>
    <property type="molecule type" value="Genomic_DNA"/>
</dbReference>
<dbReference type="Pfam" id="PF03765">
    <property type="entry name" value="CRAL_TRIO_N"/>
    <property type="match status" value="1"/>
</dbReference>
<dbReference type="SMART" id="SM00516">
    <property type="entry name" value="SEC14"/>
    <property type="match status" value="1"/>
</dbReference>
<dbReference type="SUPFAM" id="SSF46938">
    <property type="entry name" value="CRAL/TRIO N-terminal domain"/>
    <property type="match status" value="1"/>
</dbReference>
<dbReference type="SUPFAM" id="SSF52087">
    <property type="entry name" value="CRAL/TRIO domain"/>
    <property type="match status" value="1"/>
</dbReference>
<feature type="domain" description="CRAL-TRIO" evidence="2">
    <location>
        <begin position="82"/>
        <end position="245"/>
    </location>
</feature>
<dbReference type="Pfam" id="PF00650">
    <property type="entry name" value="CRAL_TRIO"/>
    <property type="match status" value="1"/>
</dbReference>
<dbReference type="InterPro" id="IPR036865">
    <property type="entry name" value="CRAL-TRIO_dom_sf"/>
</dbReference>
<dbReference type="Gene3D" id="3.40.525.10">
    <property type="entry name" value="CRAL-TRIO lipid binding domain"/>
    <property type="match status" value="1"/>
</dbReference>
<evidence type="ECO:0000313" key="4">
    <source>
        <dbReference type="Proteomes" id="UP001179952"/>
    </source>
</evidence>
<proteinExistence type="predicted"/>
<dbReference type="CDD" id="cd00170">
    <property type="entry name" value="SEC14"/>
    <property type="match status" value="1"/>
</dbReference>
<accession>A0AAV9BX80</accession>
<evidence type="ECO:0000313" key="3">
    <source>
        <dbReference type="EMBL" id="KAK1280982.1"/>
    </source>
</evidence>
<dbReference type="GO" id="GO:0008526">
    <property type="term" value="F:phosphatidylinositol transfer activity"/>
    <property type="evidence" value="ECO:0007669"/>
    <property type="project" value="TreeGrafter"/>
</dbReference>